<comment type="subcellular location">
    <subcellularLocation>
        <location evidence="3 13">Cytoplasm</location>
    </subcellularLocation>
</comment>
<keyword evidence="7 13" id="KW-0554">One-carbon metabolism</keyword>
<dbReference type="GO" id="GO:0004372">
    <property type="term" value="F:glycine hydroxymethyltransferase activity"/>
    <property type="evidence" value="ECO:0007669"/>
    <property type="project" value="UniProtKB-UniRule"/>
</dbReference>
<dbReference type="InterPro" id="IPR015424">
    <property type="entry name" value="PyrdxlP-dep_Trfase"/>
</dbReference>
<comment type="pathway">
    <text evidence="13">One-carbon metabolism; tetrahydrofolate interconversion.</text>
</comment>
<dbReference type="FunFam" id="3.40.640.10:FF:000001">
    <property type="entry name" value="Serine hydroxymethyltransferase"/>
    <property type="match status" value="1"/>
</dbReference>
<dbReference type="InterPro" id="IPR015421">
    <property type="entry name" value="PyrdxlP-dep_Trfase_major"/>
</dbReference>
<protein>
    <recommendedName>
        <fullName evidence="13">Serine hydroxymethyltransferase</fullName>
        <shortName evidence="13">SHMT</shortName>
        <shortName evidence="13">Serine methylase</shortName>
        <ecNumber evidence="13">2.1.2.1</ecNumber>
    </recommendedName>
</protein>
<evidence type="ECO:0000259" key="15">
    <source>
        <dbReference type="Pfam" id="PF00464"/>
    </source>
</evidence>
<evidence type="ECO:0000313" key="17">
    <source>
        <dbReference type="Proteomes" id="UP000199630"/>
    </source>
</evidence>
<evidence type="ECO:0000256" key="6">
    <source>
        <dbReference type="ARBA" id="ARBA00022490"/>
    </source>
</evidence>
<keyword evidence="10 13" id="KW-0663">Pyridoxal phosphate</keyword>
<dbReference type="FunFam" id="3.90.1150.10:FF:000003">
    <property type="entry name" value="Serine hydroxymethyltransferase"/>
    <property type="match status" value="1"/>
</dbReference>
<keyword evidence="17" id="KW-1185">Reference proteome</keyword>
<dbReference type="GO" id="GO:0030170">
    <property type="term" value="F:pyridoxal phosphate binding"/>
    <property type="evidence" value="ECO:0007669"/>
    <property type="project" value="UniProtKB-UniRule"/>
</dbReference>
<dbReference type="Proteomes" id="UP000199630">
    <property type="component" value="Unassembled WGS sequence"/>
</dbReference>
<comment type="function">
    <text evidence="12">Catalyzes the reversible interconversion of alpha-methyl-L-serine to D-alanine with tetrahydrofolate (THF) serving as the one-carbon carrier. Cannot use alpha-methyl-D-serine, L-serine, D-serine or L-alanine.</text>
</comment>
<dbReference type="UniPathway" id="UPA00193"/>
<dbReference type="STRING" id="588602.SAMN04487991_3628"/>
<dbReference type="InterPro" id="IPR001085">
    <property type="entry name" value="Ser_HO-MeTrfase"/>
</dbReference>
<dbReference type="InterPro" id="IPR015422">
    <property type="entry name" value="PyrdxlP-dep_Trfase_small"/>
</dbReference>
<keyword evidence="8 13" id="KW-0028">Amino-acid biosynthesis</keyword>
<keyword evidence="6 13" id="KW-0963">Cytoplasm</keyword>
<evidence type="ECO:0000256" key="3">
    <source>
        <dbReference type="ARBA" id="ARBA00004496"/>
    </source>
</evidence>
<feature type="modified residue" description="N6-(pyridoxal phosphate)lysine" evidence="13 14">
    <location>
        <position position="237"/>
    </location>
</feature>
<name>A0A1I3W843_9RHOB</name>
<dbReference type="HAMAP" id="MF_00051">
    <property type="entry name" value="SHMT"/>
    <property type="match status" value="1"/>
</dbReference>
<feature type="site" description="Plays an important role in substrate specificity" evidence="13">
    <location>
        <position position="236"/>
    </location>
</feature>
<evidence type="ECO:0000256" key="9">
    <source>
        <dbReference type="ARBA" id="ARBA00022679"/>
    </source>
</evidence>
<feature type="binding site" evidence="13">
    <location>
        <begin position="132"/>
        <end position="134"/>
    </location>
    <ligand>
        <name>(6S)-5,6,7,8-tetrahydrofolate</name>
        <dbReference type="ChEBI" id="CHEBI:57453"/>
    </ligand>
</feature>
<dbReference type="Gene3D" id="3.40.640.10">
    <property type="entry name" value="Type I PLP-dependent aspartate aminotransferase-like (Major domain)"/>
    <property type="match status" value="1"/>
</dbReference>
<dbReference type="OrthoDB" id="9803846at2"/>
<comment type="cofactor">
    <cofactor evidence="2 13 14">
        <name>pyridoxal 5'-phosphate</name>
        <dbReference type="ChEBI" id="CHEBI:597326"/>
    </cofactor>
</comment>
<dbReference type="GO" id="GO:0032259">
    <property type="term" value="P:methylation"/>
    <property type="evidence" value="ECO:0007669"/>
    <property type="project" value="UniProtKB-KW"/>
</dbReference>
<dbReference type="GO" id="GO:0005829">
    <property type="term" value="C:cytosol"/>
    <property type="evidence" value="ECO:0007669"/>
    <property type="project" value="TreeGrafter"/>
</dbReference>
<evidence type="ECO:0000256" key="10">
    <source>
        <dbReference type="ARBA" id="ARBA00022898"/>
    </source>
</evidence>
<evidence type="ECO:0000256" key="13">
    <source>
        <dbReference type="HAMAP-Rule" id="MF_00051"/>
    </source>
</evidence>
<dbReference type="PROSITE" id="PS00096">
    <property type="entry name" value="SHMT"/>
    <property type="match status" value="1"/>
</dbReference>
<comment type="catalytic activity">
    <reaction evidence="1 13">
        <text>(6R)-5,10-methylene-5,6,7,8-tetrahydrofolate + glycine + H2O = (6S)-5,6,7,8-tetrahydrofolate + L-serine</text>
        <dbReference type="Rhea" id="RHEA:15481"/>
        <dbReference type="ChEBI" id="CHEBI:15377"/>
        <dbReference type="ChEBI" id="CHEBI:15636"/>
        <dbReference type="ChEBI" id="CHEBI:33384"/>
        <dbReference type="ChEBI" id="CHEBI:57305"/>
        <dbReference type="ChEBI" id="CHEBI:57453"/>
        <dbReference type="EC" id="2.1.2.1"/>
    </reaction>
</comment>
<dbReference type="EC" id="2.1.2.1" evidence="13"/>
<dbReference type="PANTHER" id="PTHR11680">
    <property type="entry name" value="SERINE HYDROXYMETHYLTRANSFERASE"/>
    <property type="match status" value="1"/>
</dbReference>
<evidence type="ECO:0000256" key="4">
    <source>
        <dbReference type="ARBA" id="ARBA00006376"/>
    </source>
</evidence>
<dbReference type="PANTHER" id="PTHR11680:SF35">
    <property type="entry name" value="SERINE HYDROXYMETHYLTRANSFERASE 1"/>
    <property type="match status" value="1"/>
</dbReference>
<dbReference type="InterPro" id="IPR019798">
    <property type="entry name" value="Ser_HO-MeTrfase_PLP_BS"/>
</dbReference>
<dbReference type="GO" id="GO:0008168">
    <property type="term" value="F:methyltransferase activity"/>
    <property type="evidence" value="ECO:0007669"/>
    <property type="project" value="UniProtKB-KW"/>
</dbReference>
<organism evidence="16 17">
    <name type="scientific">Celeribacter neptunius</name>
    <dbReference type="NCBI Taxonomy" id="588602"/>
    <lineage>
        <taxon>Bacteria</taxon>
        <taxon>Pseudomonadati</taxon>
        <taxon>Pseudomonadota</taxon>
        <taxon>Alphaproteobacteria</taxon>
        <taxon>Rhodobacterales</taxon>
        <taxon>Roseobacteraceae</taxon>
        <taxon>Celeribacter</taxon>
    </lineage>
</organism>
<evidence type="ECO:0000313" key="16">
    <source>
        <dbReference type="EMBL" id="SFK03844.1"/>
    </source>
</evidence>
<dbReference type="GO" id="GO:0019264">
    <property type="term" value="P:glycine biosynthetic process from serine"/>
    <property type="evidence" value="ECO:0007669"/>
    <property type="project" value="UniProtKB-UniRule"/>
</dbReference>
<evidence type="ECO:0000256" key="8">
    <source>
        <dbReference type="ARBA" id="ARBA00022605"/>
    </source>
</evidence>
<feature type="domain" description="Serine hydroxymethyltransferase-like" evidence="15">
    <location>
        <begin position="15"/>
        <end position="392"/>
    </location>
</feature>
<evidence type="ECO:0000256" key="5">
    <source>
        <dbReference type="ARBA" id="ARBA00011738"/>
    </source>
</evidence>
<dbReference type="Gene3D" id="3.90.1150.10">
    <property type="entry name" value="Aspartate Aminotransferase, domain 1"/>
    <property type="match status" value="1"/>
</dbReference>
<evidence type="ECO:0000256" key="12">
    <source>
        <dbReference type="ARBA" id="ARBA00057572"/>
    </source>
</evidence>
<comment type="subunit">
    <text evidence="5 13">Homodimer.</text>
</comment>
<dbReference type="UniPathway" id="UPA00288">
    <property type="reaction ID" value="UER01023"/>
</dbReference>
<dbReference type="GO" id="GO:0035999">
    <property type="term" value="P:tetrahydrofolate interconversion"/>
    <property type="evidence" value="ECO:0007669"/>
    <property type="project" value="UniProtKB-UniRule"/>
</dbReference>
<dbReference type="NCBIfam" id="NF000586">
    <property type="entry name" value="PRK00011.1"/>
    <property type="match status" value="1"/>
</dbReference>
<keyword evidence="9 13" id="KW-0808">Transferase</keyword>
<reference evidence="17" key="1">
    <citation type="submission" date="2016-10" db="EMBL/GenBank/DDBJ databases">
        <authorList>
            <person name="Varghese N."/>
            <person name="Submissions S."/>
        </authorList>
    </citation>
    <scope>NUCLEOTIDE SEQUENCE [LARGE SCALE GENOMIC DNA]</scope>
    <source>
        <strain evidence="17">DSM 26471</strain>
    </source>
</reference>
<dbReference type="PIRSF" id="PIRSF000412">
    <property type="entry name" value="SHMT"/>
    <property type="match status" value="1"/>
</dbReference>
<proteinExistence type="inferred from homology"/>
<comment type="function">
    <text evidence="13">Catalyzes the reversible interconversion of serine and glycine with tetrahydrofolate (THF) serving as the one-carbon carrier. This reaction serves as the major source of one-carbon groups required for the biosynthesis of purines, thymidylate, methionine, and other important biomolecules. Also exhibits THF-independent aldolase activity toward beta-hydroxyamino acids, producing glycine and aldehydes, via a retro-aldol mechanism.</text>
</comment>
<gene>
    <name evidence="13" type="primary">glyA</name>
    <name evidence="16" type="ORF">SAMN04487991_3628</name>
</gene>
<dbReference type="InterPro" id="IPR049943">
    <property type="entry name" value="Ser_HO-MeTrfase-like"/>
</dbReference>
<accession>A0A1I3W843</accession>
<dbReference type="Pfam" id="PF00464">
    <property type="entry name" value="SHMT"/>
    <property type="match status" value="1"/>
</dbReference>
<dbReference type="RefSeq" id="WP_090062123.1">
    <property type="nucleotide sequence ID" value="NZ_FORH01000008.1"/>
</dbReference>
<dbReference type="AlphaFoldDB" id="A0A1I3W843"/>
<sequence length="431" mass="46657">MTSNVRDSGFFTEKLADRDPELFGSITQELGRQRHEIELIASENIVSAAVMEAQGSVLTNKYAEGYPGRRYYGGCQYVDITENLARDRAKELFDCKYVNVQPNSGSQANQGVFNALLQPGDTILGMNLASGGHLTHGASVNQSGKWFNAVQYGVRQQDQRLDYDQVREMALEHKPKLIVAGGSAIPRQIDFAKFREIADEVGAYLMVDMAHFAGLVAGGEHPSPFPYADVATTTTHKTLRGPRGGMILTNDVEIAKKVNSAIFPGIQGGPLMHVIAAKAVAFGEALRPEFKAYAKQVIVNAQALADQLMKGGLDIVTGGTDTHVLLVDLRPKNVTGKDTEKALERAHITCNKNGIPFDPQPPMVTSGVRLGTPAGTTRGFGEAEFRQIADWIVEVVDGLAANGEEGNAEIEAKVKAEVEALCEKFPLYPDL</sequence>
<comment type="similarity">
    <text evidence="4 13">Belongs to the SHMT family.</text>
</comment>
<keyword evidence="16" id="KW-0489">Methyltransferase</keyword>
<evidence type="ECO:0000256" key="7">
    <source>
        <dbReference type="ARBA" id="ARBA00022563"/>
    </source>
</evidence>
<dbReference type="InterPro" id="IPR039429">
    <property type="entry name" value="SHMT-like_dom"/>
</dbReference>
<dbReference type="SUPFAM" id="SSF53383">
    <property type="entry name" value="PLP-dependent transferases"/>
    <property type="match status" value="1"/>
</dbReference>
<evidence type="ECO:0000256" key="14">
    <source>
        <dbReference type="PIRSR" id="PIRSR000412-50"/>
    </source>
</evidence>
<evidence type="ECO:0000256" key="1">
    <source>
        <dbReference type="ARBA" id="ARBA00001528"/>
    </source>
</evidence>
<dbReference type="EMBL" id="FORH01000008">
    <property type="protein sequence ID" value="SFK03844.1"/>
    <property type="molecule type" value="Genomic_DNA"/>
</dbReference>
<comment type="caution">
    <text evidence="13">Lacks conserved residue(s) required for the propagation of feature annotation.</text>
</comment>
<evidence type="ECO:0000256" key="2">
    <source>
        <dbReference type="ARBA" id="ARBA00001933"/>
    </source>
</evidence>
<feature type="binding site" evidence="13">
    <location>
        <position position="128"/>
    </location>
    <ligand>
        <name>(6S)-5,6,7,8-tetrahydrofolate</name>
        <dbReference type="ChEBI" id="CHEBI:57453"/>
    </ligand>
</feature>
<comment type="catalytic activity">
    <reaction evidence="11">
        <text>(6R)-5,10-methylene-5,6,7,8-tetrahydrofolate + D-alanine + H2O = 2-methylserine + (6S)-5,6,7,8-tetrahydrofolate</text>
        <dbReference type="Rhea" id="RHEA:10064"/>
        <dbReference type="ChEBI" id="CHEBI:15377"/>
        <dbReference type="ChEBI" id="CHEBI:15636"/>
        <dbReference type="ChEBI" id="CHEBI:57416"/>
        <dbReference type="ChEBI" id="CHEBI:57453"/>
        <dbReference type="ChEBI" id="CHEBI:58275"/>
        <dbReference type="EC" id="2.1.2.7"/>
    </reaction>
</comment>
<dbReference type="GO" id="GO:0050413">
    <property type="term" value="F:D-alanine 2-hydroxymethyltransferase activity"/>
    <property type="evidence" value="ECO:0007669"/>
    <property type="project" value="UniProtKB-EC"/>
</dbReference>
<comment type="pathway">
    <text evidence="13">Amino-acid biosynthesis; glycine biosynthesis; glycine from L-serine: step 1/1.</text>
</comment>
<dbReference type="CDD" id="cd00378">
    <property type="entry name" value="SHMT"/>
    <property type="match status" value="1"/>
</dbReference>
<evidence type="ECO:0000256" key="11">
    <source>
        <dbReference type="ARBA" id="ARBA00051216"/>
    </source>
</evidence>